<dbReference type="Proteomes" id="UP000308671">
    <property type="component" value="Unassembled WGS sequence"/>
</dbReference>
<dbReference type="NCBIfam" id="TIGR02464">
    <property type="entry name" value="ribofla_fusion"/>
    <property type="match status" value="1"/>
</dbReference>
<feature type="domain" description="NADAR" evidence="3">
    <location>
        <begin position="29"/>
        <end position="178"/>
    </location>
</feature>
<dbReference type="InterPro" id="IPR037238">
    <property type="entry name" value="YbiA-like_sf"/>
</dbReference>
<evidence type="ECO:0000259" key="3">
    <source>
        <dbReference type="Pfam" id="PF08719"/>
    </source>
</evidence>
<dbReference type="EMBL" id="PQXL01000722">
    <property type="protein sequence ID" value="THV44124.1"/>
    <property type="molecule type" value="Genomic_DNA"/>
</dbReference>
<accession>A0A4S8QTW2</accession>
<feature type="region of interest" description="Disordered" evidence="2">
    <location>
        <begin position="184"/>
        <end position="214"/>
    </location>
</feature>
<dbReference type="Pfam" id="PF08719">
    <property type="entry name" value="NADAR"/>
    <property type="match status" value="1"/>
</dbReference>
<proteinExistence type="predicted"/>
<keyword evidence="1" id="KW-0175">Coiled coil</keyword>
<evidence type="ECO:0000313" key="5">
    <source>
        <dbReference type="Proteomes" id="UP000308671"/>
    </source>
</evidence>
<dbReference type="AlphaFoldDB" id="A0A4S8QTW2"/>
<dbReference type="OrthoDB" id="206452at2759"/>
<feature type="region of interest" description="Disordered" evidence="2">
    <location>
        <begin position="413"/>
        <end position="509"/>
    </location>
</feature>
<organism evidence="4 5">
    <name type="scientific">Botrytis galanthina</name>
    <dbReference type="NCBI Taxonomy" id="278940"/>
    <lineage>
        <taxon>Eukaryota</taxon>
        <taxon>Fungi</taxon>
        <taxon>Dikarya</taxon>
        <taxon>Ascomycota</taxon>
        <taxon>Pezizomycotina</taxon>
        <taxon>Leotiomycetes</taxon>
        <taxon>Helotiales</taxon>
        <taxon>Sclerotiniaceae</taxon>
        <taxon>Botrytis</taxon>
    </lineage>
</organism>
<feature type="compositionally biased region" description="Acidic residues" evidence="2">
    <location>
        <begin position="418"/>
        <end position="440"/>
    </location>
</feature>
<name>A0A4S8QTW2_9HELO</name>
<dbReference type="InterPro" id="IPR012816">
    <property type="entry name" value="NADAR"/>
</dbReference>
<protein>
    <recommendedName>
        <fullName evidence="3">NADAR domain-containing protein</fullName>
    </recommendedName>
</protein>
<feature type="compositionally biased region" description="Basic and acidic residues" evidence="2">
    <location>
        <begin position="184"/>
        <end position="194"/>
    </location>
</feature>
<sequence length="509" mass="57403">MAPGKDSLTFFFAKGNKLEEVNSVLFSGHKPGDPYSHFSNFYMGSFKDNNGITYSCGEAYFQAGKAWKVGDMSKFAQIAHAKSGFEAKKLGNELKGLDVADWNKISSRIMQSTLYFKYRNNPVKREDLINTGNKCLVEAREDPVLGTRLKGASLALNTPISQWPGDNKLGEELMRARNYFKSLSEQENREKETSHLPLISPPSSSPIQGPLHAPAGPLTKQEEDLMELDTILPPPTPPEMRPDFVPMDEDTFAPLSPLQDDDETEIVQEAAATTLFEKNIYTKEVELERASRNLTALENHAAILSLDCENNLTSAQDIGEVYAETLIRIPDIKNDKNKTGEPKADRIIEPISKDQMLAAAEERAYTNLALEIQSHRKRRLQLEELYRREEDLMLERQRENQRRRGLETIRASLKIYDTDSEPESEVEREQLDEEQPEEEQSQPIKSTEPYLILKKKTCPPHSAQNSPDESISRPARKQPISSTPSSPIKLAKRKANGDAATETPKKPKF</sequence>
<keyword evidence="5" id="KW-1185">Reference proteome</keyword>
<comment type="caution">
    <text evidence="4">The sequence shown here is derived from an EMBL/GenBank/DDBJ whole genome shotgun (WGS) entry which is preliminary data.</text>
</comment>
<evidence type="ECO:0000256" key="2">
    <source>
        <dbReference type="SAM" id="MobiDB-lite"/>
    </source>
</evidence>
<gene>
    <name evidence="4" type="ORF">BGAL_0727g00010</name>
</gene>
<dbReference type="Gene3D" id="1.10.357.40">
    <property type="entry name" value="YbiA-like"/>
    <property type="match status" value="1"/>
</dbReference>
<evidence type="ECO:0000313" key="4">
    <source>
        <dbReference type="EMBL" id="THV44124.1"/>
    </source>
</evidence>
<dbReference type="SUPFAM" id="SSF143990">
    <property type="entry name" value="YbiA-like"/>
    <property type="match status" value="1"/>
</dbReference>
<reference evidence="4 5" key="1">
    <citation type="submission" date="2017-12" db="EMBL/GenBank/DDBJ databases">
        <title>Comparative genomics of Botrytis spp.</title>
        <authorList>
            <person name="Valero-Jimenez C.A."/>
            <person name="Tapia P."/>
            <person name="Veloso J."/>
            <person name="Silva-Moreno E."/>
            <person name="Staats M."/>
            <person name="Valdes J.H."/>
            <person name="Van Kan J.A.L."/>
        </authorList>
    </citation>
    <scope>NUCLEOTIDE SEQUENCE [LARGE SCALE GENOMIC DNA]</scope>
    <source>
        <strain evidence="4 5">MUCL435</strain>
    </source>
</reference>
<evidence type="ECO:0000256" key="1">
    <source>
        <dbReference type="SAM" id="Coils"/>
    </source>
</evidence>
<dbReference type="CDD" id="cd15457">
    <property type="entry name" value="NADAR"/>
    <property type="match status" value="1"/>
</dbReference>
<feature type="coiled-coil region" evidence="1">
    <location>
        <begin position="372"/>
        <end position="402"/>
    </location>
</feature>